<dbReference type="Proteomes" id="UP000297608">
    <property type="component" value="Unassembled WGS sequence"/>
</dbReference>
<gene>
    <name evidence="1" type="ORF">E3O44_05675</name>
</gene>
<evidence type="ECO:0000313" key="1">
    <source>
        <dbReference type="EMBL" id="TFB88167.1"/>
    </source>
</evidence>
<proteinExistence type="predicted"/>
<dbReference type="RefSeq" id="WP_134533395.1">
    <property type="nucleotide sequence ID" value="NZ_SOFG01000009.1"/>
</dbReference>
<dbReference type="EMBL" id="SOFG01000009">
    <property type="protein sequence ID" value="TFB88167.1"/>
    <property type="molecule type" value="Genomic_DNA"/>
</dbReference>
<sequence>MLREFSGNTAQALEQQARQAVVVREVGGRMIDLETTTGAQQCDCSDGPLPPRAAVIRQNGELVGELLVWVKYGRLVGIEQTWFTAEPPSRWPTAEELVFQ</sequence>
<protein>
    <submittedName>
        <fullName evidence="1">Uncharacterized protein</fullName>
    </submittedName>
</protein>
<organism evidence="1 2">
    <name type="scientific">Cryobacterium algoricola</name>
    <dbReference type="NCBI Taxonomy" id="1259183"/>
    <lineage>
        <taxon>Bacteria</taxon>
        <taxon>Bacillati</taxon>
        <taxon>Actinomycetota</taxon>
        <taxon>Actinomycetes</taxon>
        <taxon>Micrococcales</taxon>
        <taxon>Microbacteriaceae</taxon>
        <taxon>Cryobacterium</taxon>
    </lineage>
</organism>
<name>A0ABY2IG58_9MICO</name>
<accession>A0ABY2IG58</accession>
<comment type="caution">
    <text evidence="1">The sequence shown here is derived from an EMBL/GenBank/DDBJ whole genome shotgun (WGS) entry which is preliminary data.</text>
</comment>
<keyword evidence="2" id="KW-1185">Reference proteome</keyword>
<evidence type="ECO:0000313" key="2">
    <source>
        <dbReference type="Proteomes" id="UP000297608"/>
    </source>
</evidence>
<reference evidence="1 2" key="1">
    <citation type="submission" date="2019-03" db="EMBL/GenBank/DDBJ databases">
        <title>Genomics of glacier-inhabiting Cryobacterium strains.</title>
        <authorList>
            <person name="Liu Q."/>
            <person name="Xin Y.-H."/>
        </authorList>
    </citation>
    <scope>NUCLEOTIDE SEQUENCE [LARGE SCALE GENOMIC DNA]</scope>
    <source>
        <strain evidence="1 2">MDB2-B</strain>
    </source>
</reference>